<dbReference type="InterPro" id="IPR001045">
    <property type="entry name" value="Spermi_synthase"/>
</dbReference>
<dbReference type="AlphaFoldDB" id="A0A1W0WTC8"/>
<accession>A0A1W0WTC8</accession>
<name>A0A1W0WTC8_HYPEX</name>
<dbReference type="OrthoDB" id="38125at2759"/>
<reference evidence="7" key="1">
    <citation type="submission" date="2017-01" db="EMBL/GenBank/DDBJ databases">
        <title>Comparative genomics of anhydrobiosis in the tardigrade Hypsibius dujardini.</title>
        <authorList>
            <person name="Yoshida Y."/>
            <person name="Koutsovoulos G."/>
            <person name="Laetsch D."/>
            <person name="Stevens L."/>
            <person name="Kumar S."/>
            <person name="Horikawa D."/>
            <person name="Ishino K."/>
            <person name="Komine S."/>
            <person name="Tomita M."/>
            <person name="Blaxter M."/>
            <person name="Arakawa K."/>
        </authorList>
    </citation>
    <scope>NUCLEOTIDE SEQUENCE [LARGE SCALE GENOMIC DNA]</scope>
    <source>
        <strain evidence="7">Z151</strain>
    </source>
</reference>
<dbReference type="InterPro" id="IPR035246">
    <property type="entry name" value="Spermidine_synt_N"/>
</dbReference>
<dbReference type="Gene3D" id="3.40.50.150">
    <property type="entry name" value="Vaccinia Virus protein VP39"/>
    <property type="match status" value="1"/>
</dbReference>
<dbReference type="CDD" id="cd02440">
    <property type="entry name" value="AdoMet_MTases"/>
    <property type="match status" value="1"/>
</dbReference>
<keyword evidence="3" id="KW-0620">Polyamine biosynthesis</keyword>
<evidence type="ECO:0000313" key="6">
    <source>
        <dbReference type="EMBL" id="OQV18403.1"/>
    </source>
</evidence>
<feature type="active site" description="Proton acceptor" evidence="3">
    <location>
        <position position="198"/>
    </location>
</feature>
<dbReference type="GO" id="GO:0008295">
    <property type="term" value="P:spermidine biosynthetic process"/>
    <property type="evidence" value="ECO:0007669"/>
    <property type="project" value="TreeGrafter"/>
</dbReference>
<evidence type="ECO:0000256" key="2">
    <source>
        <dbReference type="ARBA" id="ARBA00022679"/>
    </source>
</evidence>
<dbReference type="InterPro" id="IPR030374">
    <property type="entry name" value="PABS"/>
</dbReference>
<proteinExistence type="inferred from homology"/>
<protein>
    <submittedName>
        <fullName evidence="6">Spermidine synthase</fullName>
    </submittedName>
</protein>
<dbReference type="PROSITE" id="PS51006">
    <property type="entry name" value="PABS_2"/>
    <property type="match status" value="1"/>
</dbReference>
<dbReference type="InterPro" id="IPR037163">
    <property type="entry name" value="Spermidine_synt_N_sf"/>
</dbReference>
<dbReference type="GO" id="GO:0005829">
    <property type="term" value="C:cytosol"/>
    <property type="evidence" value="ECO:0007669"/>
    <property type="project" value="TreeGrafter"/>
</dbReference>
<keyword evidence="7" id="KW-1185">Reference proteome</keyword>
<dbReference type="GO" id="GO:0004766">
    <property type="term" value="F:spermidine synthase activity"/>
    <property type="evidence" value="ECO:0007669"/>
    <property type="project" value="TreeGrafter"/>
</dbReference>
<dbReference type="HAMAP" id="MF_00198">
    <property type="entry name" value="Spermidine_synth"/>
    <property type="match status" value="1"/>
</dbReference>
<organism evidence="6 7">
    <name type="scientific">Hypsibius exemplaris</name>
    <name type="common">Freshwater tardigrade</name>
    <dbReference type="NCBI Taxonomy" id="2072580"/>
    <lineage>
        <taxon>Eukaryota</taxon>
        <taxon>Metazoa</taxon>
        <taxon>Ecdysozoa</taxon>
        <taxon>Tardigrada</taxon>
        <taxon>Eutardigrada</taxon>
        <taxon>Parachela</taxon>
        <taxon>Hypsibioidea</taxon>
        <taxon>Hypsibiidae</taxon>
        <taxon>Hypsibius</taxon>
    </lineage>
</organism>
<dbReference type="Gene3D" id="2.30.140.10">
    <property type="entry name" value="Spermidine synthase, tetramerisation domain"/>
    <property type="match status" value="1"/>
</dbReference>
<dbReference type="InterPro" id="IPR029063">
    <property type="entry name" value="SAM-dependent_MTases_sf"/>
</dbReference>
<dbReference type="EMBL" id="MTYJ01000050">
    <property type="protein sequence ID" value="OQV18403.1"/>
    <property type="molecule type" value="Genomic_DNA"/>
</dbReference>
<dbReference type="Proteomes" id="UP000192578">
    <property type="component" value="Unassembled WGS sequence"/>
</dbReference>
<comment type="similarity">
    <text evidence="1">Belongs to the spermidine/spermine synthase family.</text>
</comment>
<evidence type="ECO:0000259" key="5">
    <source>
        <dbReference type="PROSITE" id="PS51006"/>
    </source>
</evidence>
<gene>
    <name evidence="6" type="ORF">BV898_07606</name>
</gene>
<evidence type="ECO:0000256" key="4">
    <source>
        <dbReference type="SAM" id="MobiDB-lite"/>
    </source>
</evidence>
<dbReference type="Pfam" id="PF01564">
    <property type="entry name" value="Spermine_synth"/>
    <property type="match status" value="1"/>
</dbReference>
<keyword evidence="2 3" id="KW-0808">Transferase</keyword>
<evidence type="ECO:0000256" key="1">
    <source>
        <dbReference type="ARBA" id="ARBA00007867"/>
    </source>
</evidence>
<evidence type="ECO:0000256" key="3">
    <source>
        <dbReference type="PROSITE-ProRule" id="PRU00354"/>
    </source>
</evidence>
<comment type="caution">
    <text evidence="6">The sequence shown here is derived from an EMBL/GenBank/DDBJ whole genome shotgun (WGS) entry which is preliminary data.</text>
</comment>
<dbReference type="Pfam" id="PF17284">
    <property type="entry name" value="Spermine_synt_N"/>
    <property type="match status" value="1"/>
</dbReference>
<sequence length="342" mass="38917">MFKIDRNQGPGSPGRRRRAPNSESAVDDVQQLHEEKGKKWFTEMNAVNPKLLPGMQTDVEVSDIIAKRKTDRHDFILLNTTAFGKVLVFDGTIQITQKDCWTYYEMSTHLPLTCHPNPRKVLIVGGLDGSGLAKEILKHESVESVDHVEDDEEMVNLLKKHFHASGFDYDNPKFKYHPVDAKKFLKLHQGEFDVIISDFSVPPPNADGLFGESYFELVKDALKPDGITITLTSGIWVEMRRPTRILTEKIRWLRNLFPSVDYYGFNIPSCASGQGGNIICSVTPEVDFRRPERPLSEDQLADWSLGYYNLDIHAAAFALPQFVKNQLYPTGRHSDFAIYPYQ</sequence>
<dbReference type="SUPFAM" id="SSF53335">
    <property type="entry name" value="S-adenosyl-L-methionine-dependent methyltransferases"/>
    <property type="match status" value="1"/>
</dbReference>
<feature type="domain" description="PABS" evidence="5">
    <location>
        <begin position="38"/>
        <end position="282"/>
    </location>
</feature>
<feature type="region of interest" description="Disordered" evidence="4">
    <location>
        <begin position="1"/>
        <end position="29"/>
    </location>
</feature>
<evidence type="ECO:0000313" key="7">
    <source>
        <dbReference type="Proteomes" id="UP000192578"/>
    </source>
</evidence>
<dbReference type="PANTHER" id="PTHR11558:SF11">
    <property type="entry name" value="SPERMIDINE SYNTHASE"/>
    <property type="match status" value="1"/>
</dbReference>
<dbReference type="PANTHER" id="PTHR11558">
    <property type="entry name" value="SPERMIDINE/SPERMINE SYNTHASE"/>
    <property type="match status" value="1"/>
</dbReference>